<sequence>MGGWGSGRDSYATTPNVEECHTLDVNAFTELVDHPGAFGPYAWYDNGGNGDKVAEIGVRALPVDDASVERATHLRVEYTVTDNRTDETTDHAYPIALNYTACNFGGSRPWFRCPMVGCGTRIGKLYRPLNGQIFACRECHELGYRSCRESGDEVKQAERRYRRAYAKIDSNNRRPHPNSTDYPYPPGRPAGMHRETYETHLTKLRDAYHEWQDASLTELHALAESVGVEVPPG</sequence>
<organism evidence="2 3">
    <name type="scientific">Halomarina ordinaria</name>
    <dbReference type="NCBI Taxonomy" id="3033939"/>
    <lineage>
        <taxon>Archaea</taxon>
        <taxon>Methanobacteriati</taxon>
        <taxon>Methanobacteriota</taxon>
        <taxon>Stenosarchaea group</taxon>
        <taxon>Halobacteria</taxon>
        <taxon>Halobacteriales</taxon>
        <taxon>Natronomonadaceae</taxon>
        <taxon>Halomarina</taxon>
    </lineage>
</organism>
<evidence type="ECO:0000313" key="2">
    <source>
        <dbReference type="EMBL" id="MFC6836983.1"/>
    </source>
</evidence>
<evidence type="ECO:0000313" key="3">
    <source>
        <dbReference type="Proteomes" id="UP001596406"/>
    </source>
</evidence>
<reference evidence="2 3" key="1">
    <citation type="journal article" date="2019" name="Int. J. Syst. Evol. Microbiol.">
        <title>The Global Catalogue of Microorganisms (GCM) 10K type strain sequencing project: providing services to taxonomists for standard genome sequencing and annotation.</title>
        <authorList>
            <consortium name="The Broad Institute Genomics Platform"/>
            <consortium name="The Broad Institute Genome Sequencing Center for Infectious Disease"/>
            <person name="Wu L."/>
            <person name="Ma J."/>
        </authorList>
    </citation>
    <scope>NUCLEOTIDE SEQUENCE [LARGE SCALE GENOMIC DNA]</scope>
    <source>
        <strain evidence="2 3">PSRA2</strain>
    </source>
</reference>
<dbReference type="Proteomes" id="UP001596406">
    <property type="component" value="Unassembled WGS sequence"/>
</dbReference>
<keyword evidence="3" id="KW-1185">Reference proteome</keyword>
<comment type="caution">
    <text evidence="2">The sequence shown here is derived from an EMBL/GenBank/DDBJ whole genome shotgun (WGS) entry which is preliminary data.</text>
</comment>
<dbReference type="AlphaFoldDB" id="A0ABD5U9V3"/>
<gene>
    <name evidence="2" type="ORF">ACFQHK_10730</name>
</gene>
<feature type="region of interest" description="Disordered" evidence="1">
    <location>
        <begin position="167"/>
        <end position="190"/>
    </location>
</feature>
<dbReference type="RefSeq" id="WP_304448656.1">
    <property type="nucleotide sequence ID" value="NZ_JARRAH010000001.1"/>
</dbReference>
<dbReference type="EMBL" id="JBHSXM010000001">
    <property type="protein sequence ID" value="MFC6836983.1"/>
    <property type="molecule type" value="Genomic_DNA"/>
</dbReference>
<name>A0ABD5U9V3_9EURY</name>
<protein>
    <submittedName>
        <fullName evidence="2">Uncharacterized protein</fullName>
    </submittedName>
</protein>
<evidence type="ECO:0000256" key="1">
    <source>
        <dbReference type="SAM" id="MobiDB-lite"/>
    </source>
</evidence>
<proteinExistence type="predicted"/>
<accession>A0ABD5U9V3</accession>